<evidence type="ECO:0000256" key="2">
    <source>
        <dbReference type="ARBA" id="ARBA00005982"/>
    </source>
</evidence>
<keyword evidence="10" id="KW-1185">Reference proteome</keyword>
<keyword evidence="5 8" id="KW-1133">Transmembrane helix</keyword>
<evidence type="ECO:0000256" key="3">
    <source>
        <dbReference type="ARBA" id="ARBA00022692"/>
    </source>
</evidence>
<accession>A0AAN8WBT7</accession>
<evidence type="ECO:0000313" key="9">
    <source>
        <dbReference type="EMBL" id="KAK7028074.1"/>
    </source>
</evidence>
<feature type="compositionally biased region" description="Basic and acidic residues" evidence="7">
    <location>
        <begin position="252"/>
        <end position="266"/>
    </location>
</feature>
<dbReference type="GO" id="GO:0015833">
    <property type="term" value="P:peptide transport"/>
    <property type="evidence" value="ECO:0007669"/>
    <property type="project" value="UniProtKB-KW"/>
</dbReference>
<feature type="non-terminal residue" evidence="9">
    <location>
        <position position="1"/>
    </location>
</feature>
<evidence type="ECO:0000256" key="7">
    <source>
        <dbReference type="SAM" id="MobiDB-lite"/>
    </source>
</evidence>
<feature type="transmembrane region" description="Helical" evidence="8">
    <location>
        <begin position="210"/>
        <end position="228"/>
    </location>
</feature>
<evidence type="ECO:0000256" key="6">
    <source>
        <dbReference type="ARBA" id="ARBA00023136"/>
    </source>
</evidence>
<dbReference type="AlphaFoldDB" id="A0AAN8WBT7"/>
<evidence type="ECO:0000256" key="4">
    <source>
        <dbReference type="ARBA" id="ARBA00022856"/>
    </source>
</evidence>
<dbReference type="EMBL" id="JAXCGZ010022662">
    <property type="protein sequence ID" value="KAK7028074.1"/>
    <property type="molecule type" value="Genomic_DNA"/>
</dbReference>
<dbReference type="FunFam" id="1.20.1250.20:FF:000379">
    <property type="entry name" value="Uncharacterized protein, isoform A"/>
    <property type="match status" value="1"/>
</dbReference>
<proteinExistence type="inferred from homology"/>
<dbReference type="InterPro" id="IPR036259">
    <property type="entry name" value="MFS_trans_sf"/>
</dbReference>
<dbReference type="PANTHER" id="PTHR11654">
    <property type="entry name" value="OLIGOPEPTIDE TRANSPORTER-RELATED"/>
    <property type="match status" value="1"/>
</dbReference>
<evidence type="ECO:0000256" key="8">
    <source>
        <dbReference type="SAM" id="Phobius"/>
    </source>
</evidence>
<comment type="subcellular location">
    <subcellularLocation>
        <location evidence="1">Membrane</location>
        <topology evidence="1">Multi-pass membrane protein</topology>
    </subcellularLocation>
</comment>
<protein>
    <recommendedName>
        <fullName evidence="11">Peptide transporter family 1</fullName>
    </recommendedName>
</protein>
<keyword evidence="6 8" id="KW-0472">Membrane</keyword>
<evidence type="ECO:0008006" key="11">
    <source>
        <dbReference type="Google" id="ProtNLM"/>
    </source>
</evidence>
<keyword evidence="4" id="KW-0813">Transport</keyword>
<dbReference type="Pfam" id="PF00854">
    <property type="entry name" value="PTR2"/>
    <property type="match status" value="1"/>
</dbReference>
<reference evidence="9 10" key="1">
    <citation type="submission" date="2023-11" db="EMBL/GenBank/DDBJ databases">
        <title>Halocaridina rubra genome assembly.</title>
        <authorList>
            <person name="Smith C."/>
        </authorList>
    </citation>
    <scope>NUCLEOTIDE SEQUENCE [LARGE SCALE GENOMIC DNA]</scope>
    <source>
        <strain evidence="9">EP-1</strain>
        <tissue evidence="9">Whole</tissue>
    </source>
</reference>
<dbReference type="GO" id="GO:0022857">
    <property type="term" value="F:transmembrane transporter activity"/>
    <property type="evidence" value="ECO:0007669"/>
    <property type="project" value="InterPro"/>
</dbReference>
<comment type="caution">
    <text evidence="9">The sequence shown here is derived from an EMBL/GenBank/DDBJ whole genome shotgun (WGS) entry which is preliminary data.</text>
</comment>
<evidence type="ECO:0000256" key="1">
    <source>
        <dbReference type="ARBA" id="ARBA00004141"/>
    </source>
</evidence>
<comment type="similarity">
    <text evidence="2">Belongs to the major facilitator superfamily. Proton-dependent oligopeptide transporter (POT/PTR) (TC 2.A.17) family.</text>
</comment>
<feature type="region of interest" description="Disordered" evidence="7">
    <location>
        <begin position="244"/>
        <end position="266"/>
    </location>
</feature>
<feature type="transmembrane region" description="Helical" evidence="8">
    <location>
        <begin position="178"/>
        <end position="198"/>
    </location>
</feature>
<evidence type="ECO:0000313" key="10">
    <source>
        <dbReference type="Proteomes" id="UP001381693"/>
    </source>
</evidence>
<sequence length="266" mass="29863">AFTAMITAETSVGKIVTIDPPNEYEKSSDGMPRLRMIYNMDPSIPFNSTVFLKGDEVSYNFPILETEQGHISGTEFLDVEPGKYEVYLPFSLDEHYEKSIGEFSVRLGGVYNFLVHRALNSSSSKDVTLNLYKITSENSVHMLWLVPQYFVITVSEVMFSITGLEFSFTQAPASMKSVLQAAWLLTVAFGNLIVVVIAEAKFFSRQALEFFLFAALMFVDMIIFAILASRYKYIGDQEEDCTAGIDITPTKPGRDNEGFADDETKF</sequence>
<evidence type="ECO:0000256" key="5">
    <source>
        <dbReference type="ARBA" id="ARBA00022989"/>
    </source>
</evidence>
<keyword evidence="4" id="KW-0653">Protein transport</keyword>
<name>A0AAN8WBT7_HALRR</name>
<keyword evidence="3 8" id="KW-0812">Transmembrane</keyword>
<dbReference type="GO" id="GO:0016020">
    <property type="term" value="C:membrane"/>
    <property type="evidence" value="ECO:0007669"/>
    <property type="project" value="UniProtKB-SubCell"/>
</dbReference>
<gene>
    <name evidence="9" type="ORF">SK128_016345</name>
</gene>
<organism evidence="9 10">
    <name type="scientific">Halocaridina rubra</name>
    <name type="common">Hawaiian red shrimp</name>
    <dbReference type="NCBI Taxonomy" id="373956"/>
    <lineage>
        <taxon>Eukaryota</taxon>
        <taxon>Metazoa</taxon>
        <taxon>Ecdysozoa</taxon>
        <taxon>Arthropoda</taxon>
        <taxon>Crustacea</taxon>
        <taxon>Multicrustacea</taxon>
        <taxon>Malacostraca</taxon>
        <taxon>Eumalacostraca</taxon>
        <taxon>Eucarida</taxon>
        <taxon>Decapoda</taxon>
        <taxon>Pleocyemata</taxon>
        <taxon>Caridea</taxon>
        <taxon>Atyoidea</taxon>
        <taxon>Atyidae</taxon>
        <taxon>Halocaridina</taxon>
    </lineage>
</organism>
<feature type="transmembrane region" description="Helical" evidence="8">
    <location>
        <begin position="142"/>
        <end position="166"/>
    </location>
</feature>
<dbReference type="InterPro" id="IPR000109">
    <property type="entry name" value="POT_fam"/>
</dbReference>
<dbReference type="Proteomes" id="UP001381693">
    <property type="component" value="Unassembled WGS sequence"/>
</dbReference>
<dbReference type="Gene3D" id="1.20.1250.20">
    <property type="entry name" value="MFS general substrate transporter like domains"/>
    <property type="match status" value="1"/>
</dbReference>
<keyword evidence="4" id="KW-0571">Peptide transport</keyword>